<gene>
    <name evidence="2" type="ordered locus">COPRO5265_0441</name>
</gene>
<dbReference type="eggNOG" id="COG1404">
    <property type="taxonomic scope" value="Bacteria"/>
</dbReference>
<feature type="domain" description="Copper amine oxidase-like N-terminal" evidence="1">
    <location>
        <begin position="826"/>
        <end position="934"/>
    </location>
</feature>
<dbReference type="Proteomes" id="UP000001732">
    <property type="component" value="Chromosome"/>
</dbReference>
<organism evidence="2 3">
    <name type="scientific">Coprothermobacter proteolyticus (strain ATCC 35245 / DSM 5265 / OCM 4 / BT)</name>
    <dbReference type="NCBI Taxonomy" id="309798"/>
    <lineage>
        <taxon>Bacteria</taxon>
        <taxon>Pseudomonadati</taxon>
        <taxon>Coprothermobacterota</taxon>
        <taxon>Coprothermobacteria</taxon>
        <taxon>Coprothermobacterales</taxon>
        <taxon>Coprothermobacteraceae</taxon>
        <taxon>Coprothermobacter</taxon>
    </lineage>
</organism>
<dbReference type="SUPFAM" id="SSF55383">
    <property type="entry name" value="Copper amine oxidase, domain N"/>
    <property type="match status" value="4"/>
</dbReference>
<dbReference type="PANTHER" id="PTHR34720:SF9">
    <property type="entry name" value="BLR4714 PROTEIN"/>
    <property type="match status" value="1"/>
</dbReference>
<sequence>MIKSATQDKQNKSFRVIKSILTLLLLVALCLPVGTFGIESNTSTRPQMSVAALSSESMIVNNDTATTAKNTPVTIDVLANDSDLEGGMLWLASVSTPSHGTVAINSDFSITYTPEQDWIGTDKFTYTVVKSTGEAGYGEVTVVVIENNPPVAMEDKILTRIGQEVVFSPTANDLDPENDDFYIIEISQPNNGYVQLLTPTTVSYTPYPWYKGTDSFTYTVRDTMGATSMSTVTIYVSSEGNMFAAVADAFKTMEETTTVVNPLQNDILAEGQQISISVVEPPQHGIISFLEDQRISYTPTTNWYGIDEFSYRLIDSMGRHETATVLVQVLPVQDPPVAIKDQVVTTRNTEVVISPLSNDYDPDGDHILLNGFFQPANGTAQDLGDGRVLYTPKSDWIGFDSFIYIISDGNGHTAIGTVYIEVTEQNHSPVAVNDRVSTPKNTPITVPVLDNDYDPDGDQLVVEEVGSPRYGSAIIDADNNIEYVPPLDWAGEDSFLYTISDGQGGKSVGVVTITVIEETKVLPPVASDDSAATDQNIPVDIRVLANDTDPNGLHLTIYGASKPSHGTIVILAEEGIIRYSPENNWFGTDTFTYTVVNAEGLTSQARVTVTVRGVQQEVNRNPVAKNDTATTGKNNAIKIYVLANDYDTDGDRLNIGSVTQPQNGKVTINSDRTVTYTPNKDFSGTDTFTYTVIDGKGGKSVGTVTVQVIAPNSAPTANNDTAYTRINTAVKINVLANDKDPDGDALTVEITLKPKNGSARVNTDNSVTYTPNKGFYGTDSFTYTVQDGKGGKATAVVTITVTNPTTSKKNVVITLRVGTTKYYVGEQPKYLDSQPIIKGGRTLLPIRFIVEAMGGSVAWYPQDRRVVVQLGSDMIELWIGKNKARVNGKEQAIDPNNPQVVPEIVNSRTMVPLRFVAEKLGAEVGWFDKTKHIVVIYGPYKTALFRLGNSEYLANSNMLNSRIPPMMKNNKVFFDPQPVIEHFGGSFTWNSASRTLTIRLGSRSLTHTVGTNYAVVNGARTSLDSSNSQVASMVVNQRPLLPADFVARSMNIGFVWDSMTQTLFMFYKK</sequence>
<dbReference type="HOGENOM" id="CLU_287823_0_0_9"/>
<dbReference type="Gene3D" id="3.30.457.10">
    <property type="entry name" value="Copper amine oxidase-like, N-terminal domain"/>
    <property type="match status" value="3"/>
</dbReference>
<dbReference type="PANTHER" id="PTHR34720">
    <property type="entry name" value="MICROCYSTIN DEPENDENT PROTEIN"/>
    <property type="match status" value="1"/>
</dbReference>
<feature type="domain" description="Copper amine oxidase-like N-terminal" evidence="1">
    <location>
        <begin position="955"/>
        <end position="1063"/>
    </location>
</feature>
<keyword evidence="3" id="KW-1185">Reference proteome</keyword>
<dbReference type="KEGG" id="cpo:COPRO5265_0441"/>
<dbReference type="EMBL" id="CP001145">
    <property type="protein sequence ID" value="ACI18110.1"/>
    <property type="molecule type" value="Genomic_DNA"/>
</dbReference>
<dbReference type="eggNOG" id="COG3292">
    <property type="taxonomic scope" value="Bacteria"/>
</dbReference>
<dbReference type="AlphaFoldDB" id="B5Y7Q9"/>
<accession>B5Y7Q9</accession>
<dbReference type="OrthoDB" id="6305173at2"/>
<evidence type="ECO:0000259" key="1">
    <source>
        <dbReference type="Pfam" id="PF07833"/>
    </source>
</evidence>
<reference evidence="3" key="1">
    <citation type="submission" date="2008-08" db="EMBL/GenBank/DDBJ databases">
        <title>The complete genome sequence of Coprothermobacter proteolyticus strain ATCC 5245 / DSM 5265 / BT.</title>
        <authorList>
            <person name="Dodson R.J."/>
            <person name="Durkin A.S."/>
            <person name="Wu M."/>
            <person name="Eisen J."/>
            <person name="Sutton G."/>
        </authorList>
    </citation>
    <scope>NUCLEOTIDE SEQUENCE [LARGE SCALE GENOMIC DNA]</scope>
    <source>
        <strain evidence="3">ATCC 35245 / DSM 5265 / OCM 4 / BT</strain>
    </source>
</reference>
<dbReference type="Pfam" id="PF17963">
    <property type="entry name" value="Big_9"/>
    <property type="match status" value="8"/>
</dbReference>
<name>B5Y7Q9_COPPD</name>
<reference evidence="2 3" key="2">
    <citation type="journal article" date="2014" name="Genome Announc.">
        <title>Complete Genome Sequence of Coprothermobacter proteolyticus DSM 5265.</title>
        <authorList>
            <person name="Alexiev A."/>
            <person name="Coil D.A."/>
            <person name="Badger J.H."/>
            <person name="Enticknap J."/>
            <person name="Ward N."/>
            <person name="Robb F.T."/>
            <person name="Eisen J.A."/>
        </authorList>
    </citation>
    <scope>NUCLEOTIDE SEQUENCE [LARGE SCALE GENOMIC DNA]</scope>
    <source>
        <strain evidence="3">ATCC 35245 / DSM 5265 / OCM 4 / BT</strain>
    </source>
</reference>
<proteinExistence type="predicted"/>
<evidence type="ECO:0000313" key="3">
    <source>
        <dbReference type="Proteomes" id="UP000001732"/>
    </source>
</evidence>
<dbReference type="STRING" id="309798.COPRO5265_0441"/>
<dbReference type="InterPro" id="IPR036582">
    <property type="entry name" value="Mao_N_sf"/>
</dbReference>
<dbReference type="InterPro" id="IPR012854">
    <property type="entry name" value="Cu_amine_oxidase-like_N"/>
</dbReference>
<dbReference type="RefSeq" id="WP_012544760.1">
    <property type="nucleotide sequence ID" value="NC_011295.1"/>
</dbReference>
<evidence type="ECO:0000313" key="2">
    <source>
        <dbReference type="EMBL" id="ACI18110.1"/>
    </source>
</evidence>
<dbReference type="Gene3D" id="2.60.40.3440">
    <property type="match status" value="6"/>
</dbReference>
<dbReference type="Pfam" id="PF07833">
    <property type="entry name" value="Cu_amine_oxidN1"/>
    <property type="match status" value="2"/>
</dbReference>
<dbReference type="NCBIfam" id="NF012211">
    <property type="entry name" value="tand_rpt_95"/>
    <property type="match status" value="8"/>
</dbReference>
<protein>
    <submittedName>
        <fullName evidence="2">Copper amine oxidase domain protein</fullName>
    </submittedName>
</protein>
<dbReference type="eggNOG" id="COG5295">
    <property type="taxonomic scope" value="Bacteria"/>
</dbReference>
<dbReference type="Gene3D" id="2.60.40.2810">
    <property type="match status" value="2"/>
</dbReference>